<feature type="chain" id="PRO_5047080583" evidence="4">
    <location>
        <begin position="20"/>
        <end position="666"/>
    </location>
</feature>
<feature type="domain" description="Glycosyl-hydrolase 97 catalytic" evidence="5">
    <location>
        <begin position="342"/>
        <end position="484"/>
    </location>
</feature>
<evidence type="ECO:0000256" key="4">
    <source>
        <dbReference type="SAM" id="SignalP"/>
    </source>
</evidence>
<dbReference type="PANTHER" id="PTHR35803:SF2">
    <property type="entry name" value="RETAINING ALPHA-GALACTOSIDASE"/>
    <property type="match status" value="1"/>
</dbReference>
<dbReference type="Proteomes" id="UP001501371">
    <property type="component" value="Unassembled WGS sequence"/>
</dbReference>
<feature type="region of interest" description="Disordered" evidence="3">
    <location>
        <begin position="33"/>
        <end position="91"/>
    </location>
</feature>
<dbReference type="GO" id="GO:0016787">
    <property type="term" value="F:hydrolase activity"/>
    <property type="evidence" value="ECO:0007669"/>
    <property type="project" value="UniProtKB-KW"/>
</dbReference>
<name>A0ABN1ULC5_9ACTN</name>
<dbReference type="EMBL" id="BAAAKV010000007">
    <property type="protein sequence ID" value="GAA1156714.1"/>
    <property type="molecule type" value="Genomic_DNA"/>
</dbReference>
<feature type="compositionally biased region" description="Low complexity" evidence="3">
    <location>
        <begin position="72"/>
        <end position="87"/>
    </location>
</feature>
<accession>A0ABN1ULC5</accession>
<dbReference type="Pfam" id="PF14508">
    <property type="entry name" value="GH97_N"/>
    <property type="match status" value="1"/>
</dbReference>
<gene>
    <name evidence="8" type="ORF">GCM10009654_10720</name>
</gene>
<sequence>MRVVRSRVTRAAATFACVAAVLVPLRGELGAPAAHTAEPPARHSTAQQNAGQRTDAWRTGGQPTDGGNSAVRAGTRAAPGAPGAGRTWRLGGPGEVGGELTLSRDGGLTLSARHGRTTVLRPSALGIRTADTDFGSGLRYESRADRRVTDTYTTTTGRRTRHTVDATESTFTFSRQGRTLKLVVRVSADGLAYRYRLPGDGTVTVLGESTEYAVPPAAESFLLPYDNGRQDYESAHRRGTVAEAPAGDYGYPSLFRVGDSWLLVEEADLDSSYGGSRLTLDATTDRFRLTLPDPAEVSSPGLATPWRTMVIGDLATVTESDLPTDLAAPSKVADTSWIKPGKAAWSWWSDGQSPTSLAEQKKFVDFAAREGWEYVLVDSGWSNDWMPELTAYAKDKGVGVWLWVRWQTIDARSEIDRLMPLWRSWGAVGLKIDFLESDGQDRMRWYDQVFEASARHHLMLNFHGATIPRGQERTWPQLMSVEAVKGAEGTRPKPGRQPFPAEHYTTLPFTRNLIGPMDFTPVTFTGVRPTSDAAELALSVVYESGVQHFADSVESYDSRPLARRFLRDVPTAWDETKLVDGAPGDRAVFARASGRDWYLGAVTSGTARTLREPLGFLGDGTWRAELYRDGPDGALALETREVTAESTLAVEVPKNGGFAVRFTPAG</sequence>
<dbReference type="InterPro" id="IPR014718">
    <property type="entry name" value="GH-type_carb-bd"/>
</dbReference>
<dbReference type="InterPro" id="IPR052720">
    <property type="entry name" value="Glycosyl_hydrolase_97"/>
</dbReference>
<dbReference type="InterPro" id="IPR029483">
    <property type="entry name" value="GH97_C"/>
</dbReference>
<dbReference type="InterPro" id="IPR013780">
    <property type="entry name" value="Glyco_hydro_b"/>
</dbReference>
<keyword evidence="9" id="KW-1185">Reference proteome</keyword>
<dbReference type="Pfam" id="PF10566">
    <property type="entry name" value="Glyco_hydro_97"/>
    <property type="match status" value="1"/>
</dbReference>
<organism evidence="8 9">
    <name type="scientific">Streptomyces hebeiensis</name>
    <dbReference type="NCBI Taxonomy" id="229486"/>
    <lineage>
        <taxon>Bacteria</taxon>
        <taxon>Bacillati</taxon>
        <taxon>Actinomycetota</taxon>
        <taxon>Actinomycetes</taxon>
        <taxon>Kitasatosporales</taxon>
        <taxon>Streptomycetaceae</taxon>
        <taxon>Streptomyces</taxon>
    </lineage>
</organism>
<evidence type="ECO:0000259" key="7">
    <source>
        <dbReference type="Pfam" id="PF14509"/>
    </source>
</evidence>
<feature type="domain" description="Glycosyl-hydrolase 97 N-terminal" evidence="6">
    <location>
        <begin position="103"/>
        <end position="329"/>
    </location>
</feature>
<dbReference type="Pfam" id="PF14509">
    <property type="entry name" value="GH97_C"/>
    <property type="match status" value="1"/>
</dbReference>
<dbReference type="Gene3D" id="3.20.20.70">
    <property type="entry name" value="Aldolase class I"/>
    <property type="match status" value="1"/>
</dbReference>
<comment type="caution">
    <text evidence="8">The sequence shown here is derived from an EMBL/GenBank/DDBJ whole genome shotgun (WGS) entry which is preliminary data.</text>
</comment>
<evidence type="ECO:0000313" key="8">
    <source>
        <dbReference type="EMBL" id="GAA1156714.1"/>
    </source>
</evidence>
<proteinExistence type="predicted"/>
<dbReference type="InterPro" id="IPR019563">
    <property type="entry name" value="GH97_catalytic"/>
</dbReference>
<dbReference type="Gene3D" id="2.70.98.10">
    <property type="match status" value="1"/>
</dbReference>
<dbReference type="PANTHER" id="PTHR35803">
    <property type="entry name" value="GLUCAN 1,4-ALPHA-GLUCOSIDASE SUSB-RELATED"/>
    <property type="match status" value="1"/>
</dbReference>
<dbReference type="RefSeq" id="WP_344270843.1">
    <property type="nucleotide sequence ID" value="NZ_BAAAKV010000007.1"/>
</dbReference>
<dbReference type="InterPro" id="IPR013785">
    <property type="entry name" value="Aldolase_TIM"/>
</dbReference>
<evidence type="ECO:0000256" key="2">
    <source>
        <dbReference type="ARBA" id="ARBA00023295"/>
    </source>
</evidence>
<keyword evidence="1 8" id="KW-0378">Hydrolase</keyword>
<evidence type="ECO:0000259" key="5">
    <source>
        <dbReference type="Pfam" id="PF10566"/>
    </source>
</evidence>
<keyword evidence="4" id="KW-0732">Signal</keyword>
<dbReference type="Gene3D" id="2.60.40.1180">
    <property type="entry name" value="Golgi alpha-mannosidase II"/>
    <property type="match status" value="1"/>
</dbReference>
<feature type="domain" description="Glycosyl-hydrolase 97 C-terminal oligomerisation" evidence="7">
    <location>
        <begin position="572"/>
        <end position="663"/>
    </location>
</feature>
<keyword evidence="2" id="KW-0326">Glycosidase</keyword>
<evidence type="ECO:0000259" key="6">
    <source>
        <dbReference type="Pfam" id="PF14508"/>
    </source>
</evidence>
<feature type="signal peptide" evidence="4">
    <location>
        <begin position="1"/>
        <end position="19"/>
    </location>
</feature>
<dbReference type="SUPFAM" id="SSF51445">
    <property type="entry name" value="(Trans)glycosidases"/>
    <property type="match status" value="1"/>
</dbReference>
<dbReference type="InterPro" id="IPR017853">
    <property type="entry name" value="GH"/>
</dbReference>
<protein>
    <submittedName>
        <fullName evidence="8">Glycoside hydrolase family 97 protein</fullName>
    </submittedName>
</protein>
<evidence type="ECO:0000256" key="3">
    <source>
        <dbReference type="SAM" id="MobiDB-lite"/>
    </source>
</evidence>
<dbReference type="InterPro" id="IPR029486">
    <property type="entry name" value="GH97_N"/>
</dbReference>
<evidence type="ECO:0000256" key="1">
    <source>
        <dbReference type="ARBA" id="ARBA00022801"/>
    </source>
</evidence>
<evidence type="ECO:0000313" key="9">
    <source>
        <dbReference type="Proteomes" id="UP001501371"/>
    </source>
</evidence>
<reference evidence="8 9" key="1">
    <citation type="journal article" date="2019" name="Int. J. Syst. Evol. Microbiol.">
        <title>The Global Catalogue of Microorganisms (GCM) 10K type strain sequencing project: providing services to taxonomists for standard genome sequencing and annotation.</title>
        <authorList>
            <consortium name="The Broad Institute Genomics Platform"/>
            <consortium name="The Broad Institute Genome Sequencing Center for Infectious Disease"/>
            <person name="Wu L."/>
            <person name="Ma J."/>
        </authorList>
    </citation>
    <scope>NUCLEOTIDE SEQUENCE [LARGE SCALE GENOMIC DNA]</scope>
    <source>
        <strain evidence="8 9">JCM 12696</strain>
    </source>
</reference>